<gene>
    <name evidence="1" type="ORF">ALC60_00631</name>
</gene>
<dbReference type="EMBL" id="KQ982080">
    <property type="protein sequence ID" value="KYQ60223.1"/>
    <property type="molecule type" value="Genomic_DNA"/>
</dbReference>
<feature type="non-terminal residue" evidence="1">
    <location>
        <position position="1"/>
    </location>
</feature>
<protein>
    <recommendedName>
        <fullName evidence="3">Vitellogenin domain-containing protein</fullName>
    </recommendedName>
</protein>
<reference evidence="1 2" key="1">
    <citation type="submission" date="2015-09" db="EMBL/GenBank/DDBJ databases">
        <title>Trachymyrmex zeteki WGS genome.</title>
        <authorList>
            <person name="Nygaard S."/>
            <person name="Hu H."/>
            <person name="Boomsma J."/>
            <person name="Zhang G."/>
        </authorList>
    </citation>
    <scope>NUCLEOTIDE SEQUENCE [LARGE SCALE GENOMIC DNA]</scope>
    <source>
        <strain evidence="1">Tzet28-1</strain>
        <tissue evidence="1">Whole body</tissue>
    </source>
</reference>
<proteinExistence type="predicted"/>
<dbReference type="AlphaFoldDB" id="A0A151XII0"/>
<evidence type="ECO:0000313" key="2">
    <source>
        <dbReference type="Proteomes" id="UP000075809"/>
    </source>
</evidence>
<name>A0A151XII0_9HYME</name>
<evidence type="ECO:0008006" key="3">
    <source>
        <dbReference type="Google" id="ProtNLM"/>
    </source>
</evidence>
<keyword evidence="2" id="KW-1185">Reference proteome</keyword>
<dbReference type="Proteomes" id="UP000075809">
    <property type="component" value="Unassembled WGS sequence"/>
</dbReference>
<sequence length="210" mass="24982">IYLGILANVSNNSTFNPEYLYEVKQTKTEYQMFTNTTELISTITCQSFVSKNLQCNLHDVMFVTTNYNNLTYEVVKSNLIQTDSWFKMEFDNYGIYAIRYNTDNNMIRNFIRDIIRQFNMNIQANVLYSGFINDENTLMSDCTTTYNVNVEYIEDANEDSNFQIRLIAENFSNKKDLPIKNLHILKNRKNCNYFEDWYKEAEMVRTRVLF</sequence>
<organism evidence="1 2">
    <name type="scientific">Mycetomoellerius zeteki</name>
    <dbReference type="NCBI Taxonomy" id="64791"/>
    <lineage>
        <taxon>Eukaryota</taxon>
        <taxon>Metazoa</taxon>
        <taxon>Ecdysozoa</taxon>
        <taxon>Arthropoda</taxon>
        <taxon>Hexapoda</taxon>
        <taxon>Insecta</taxon>
        <taxon>Pterygota</taxon>
        <taxon>Neoptera</taxon>
        <taxon>Endopterygota</taxon>
        <taxon>Hymenoptera</taxon>
        <taxon>Apocrita</taxon>
        <taxon>Aculeata</taxon>
        <taxon>Formicoidea</taxon>
        <taxon>Formicidae</taxon>
        <taxon>Myrmicinae</taxon>
        <taxon>Mycetomoellerius</taxon>
    </lineage>
</organism>
<evidence type="ECO:0000313" key="1">
    <source>
        <dbReference type="EMBL" id="KYQ60223.1"/>
    </source>
</evidence>
<accession>A0A151XII0</accession>